<protein>
    <submittedName>
        <fullName evidence="2">Uncharacterized protein</fullName>
    </submittedName>
</protein>
<feature type="chain" id="PRO_5025546921" evidence="1">
    <location>
        <begin position="16"/>
        <end position="201"/>
    </location>
</feature>
<evidence type="ECO:0000313" key="3">
    <source>
        <dbReference type="Proteomes" id="UP000799437"/>
    </source>
</evidence>
<keyword evidence="3" id="KW-1185">Reference proteome</keyword>
<name>A0A6A6WKC9_9PEZI</name>
<proteinExistence type="predicted"/>
<sequence length="201" mass="21273">MKHASTLLFASLAAALPAPQGSTPPDNTITKYTPSFHLRALNTGENQALFDNSTYLSFSHISAGNDIAALAPLSSNTPAWYLKGTELYLQSGGAVLQFAGTPTQGFNFSVVTTGAQDGNGFTQYGIVGSENGTPTFGMYTRQGNEQQFVGHMSVSQNAPSYGCKGDTPVTQDRVVVKYGSMHVDPVTPEGCSEVVFAVEYV</sequence>
<gene>
    <name evidence="2" type="ORF">EJ05DRAFT_471600</name>
</gene>
<dbReference type="RefSeq" id="XP_033605070.1">
    <property type="nucleotide sequence ID" value="XM_033743000.1"/>
</dbReference>
<dbReference type="Proteomes" id="UP000799437">
    <property type="component" value="Unassembled WGS sequence"/>
</dbReference>
<feature type="signal peptide" evidence="1">
    <location>
        <begin position="1"/>
        <end position="15"/>
    </location>
</feature>
<evidence type="ECO:0000313" key="2">
    <source>
        <dbReference type="EMBL" id="KAF2762619.1"/>
    </source>
</evidence>
<dbReference type="GeneID" id="54484054"/>
<dbReference type="AlphaFoldDB" id="A0A6A6WKC9"/>
<evidence type="ECO:0000256" key="1">
    <source>
        <dbReference type="SAM" id="SignalP"/>
    </source>
</evidence>
<keyword evidence="1" id="KW-0732">Signal</keyword>
<accession>A0A6A6WKC9</accession>
<reference evidence="2" key="1">
    <citation type="journal article" date="2020" name="Stud. Mycol.">
        <title>101 Dothideomycetes genomes: a test case for predicting lifestyles and emergence of pathogens.</title>
        <authorList>
            <person name="Haridas S."/>
            <person name="Albert R."/>
            <person name="Binder M."/>
            <person name="Bloem J."/>
            <person name="Labutti K."/>
            <person name="Salamov A."/>
            <person name="Andreopoulos B."/>
            <person name="Baker S."/>
            <person name="Barry K."/>
            <person name="Bills G."/>
            <person name="Bluhm B."/>
            <person name="Cannon C."/>
            <person name="Castanera R."/>
            <person name="Culley D."/>
            <person name="Daum C."/>
            <person name="Ezra D."/>
            <person name="Gonzalez J."/>
            <person name="Henrissat B."/>
            <person name="Kuo A."/>
            <person name="Liang C."/>
            <person name="Lipzen A."/>
            <person name="Lutzoni F."/>
            <person name="Magnuson J."/>
            <person name="Mondo S."/>
            <person name="Nolan M."/>
            <person name="Ohm R."/>
            <person name="Pangilinan J."/>
            <person name="Park H.-J."/>
            <person name="Ramirez L."/>
            <person name="Alfaro M."/>
            <person name="Sun H."/>
            <person name="Tritt A."/>
            <person name="Yoshinaga Y."/>
            <person name="Zwiers L.-H."/>
            <person name="Turgeon B."/>
            <person name="Goodwin S."/>
            <person name="Spatafora J."/>
            <person name="Crous P."/>
            <person name="Grigoriev I."/>
        </authorList>
    </citation>
    <scope>NUCLEOTIDE SEQUENCE</scope>
    <source>
        <strain evidence="2">CBS 121739</strain>
    </source>
</reference>
<dbReference type="EMBL" id="ML996565">
    <property type="protein sequence ID" value="KAF2762619.1"/>
    <property type="molecule type" value="Genomic_DNA"/>
</dbReference>
<organism evidence="2 3">
    <name type="scientific">Pseudovirgaria hyperparasitica</name>
    <dbReference type="NCBI Taxonomy" id="470096"/>
    <lineage>
        <taxon>Eukaryota</taxon>
        <taxon>Fungi</taxon>
        <taxon>Dikarya</taxon>
        <taxon>Ascomycota</taxon>
        <taxon>Pezizomycotina</taxon>
        <taxon>Dothideomycetes</taxon>
        <taxon>Dothideomycetes incertae sedis</taxon>
        <taxon>Acrospermales</taxon>
        <taxon>Acrospermaceae</taxon>
        <taxon>Pseudovirgaria</taxon>
    </lineage>
</organism>